<evidence type="ECO:0000256" key="1">
    <source>
        <dbReference type="ARBA" id="ARBA00004418"/>
    </source>
</evidence>
<organism evidence="12 13">
    <name type="scientific">Magnetococcus marinus (strain ATCC BAA-1437 / JCM 17883 / MC-1)</name>
    <dbReference type="NCBI Taxonomy" id="156889"/>
    <lineage>
        <taxon>Bacteria</taxon>
        <taxon>Pseudomonadati</taxon>
        <taxon>Pseudomonadota</taxon>
        <taxon>Magnetococcia</taxon>
        <taxon>Magnetococcales</taxon>
        <taxon>Magnetococcaceae</taxon>
        <taxon>Magnetococcus</taxon>
    </lineage>
</organism>
<evidence type="ECO:0000256" key="9">
    <source>
        <dbReference type="PIRSR" id="PIRSR000005-2"/>
    </source>
</evidence>
<feature type="signal peptide" evidence="10">
    <location>
        <begin position="1"/>
        <end position="23"/>
    </location>
</feature>
<feature type="binding site" description="covalent" evidence="8">
    <location>
        <position position="43"/>
    </location>
    <ligand>
        <name>heme c</name>
        <dbReference type="ChEBI" id="CHEBI:61717"/>
        <label>1</label>
    </ligand>
</feature>
<feature type="binding site" description="axial binding residue" evidence="9">
    <location>
        <position position="190"/>
    </location>
    <ligand>
        <name>heme c</name>
        <dbReference type="ChEBI" id="CHEBI:61717"/>
        <label>2</label>
    </ligand>
    <ligandPart>
        <name>Fe</name>
        <dbReference type="ChEBI" id="CHEBI:18248"/>
    </ligandPart>
</feature>
<evidence type="ECO:0000256" key="8">
    <source>
        <dbReference type="PIRSR" id="PIRSR000005-1"/>
    </source>
</evidence>
<keyword evidence="10" id="KW-0732">Signal</keyword>
<dbReference type="eggNOG" id="COG2863">
    <property type="taxonomic scope" value="Bacteria"/>
</dbReference>
<sequence precursor="true">MQHNKIKTLFLAAAMVTSGMMMGADARAEGITAAALANTCAGCHGTNGVAVGPAMPTIAGQPAAHLVNMMKEFKSGERPATIMDRIAKGYSDEEITELSKYLATQKWGNNVANARLSMKTGTPFNQVDDALVAKGAKLHESLKCKKCHEDNGRSMEDDTPRVAGQWQDYLLIKMQDYKNPDMKVPQPKKMKKNIDNASLEELEAIAHFYASQK</sequence>
<evidence type="ECO:0000256" key="7">
    <source>
        <dbReference type="ARBA" id="ARBA00023004"/>
    </source>
</evidence>
<keyword evidence="3 8" id="KW-0349">Heme</keyword>
<dbReference type="GO" id="GO:0020037">
    <property type="term" value="F:heme binding"/>
    <property type="evidence" value="ECO:0007669"/>
    <property type="project" value="InterPro"/>
</dbReference>
<evidence type="ECO:0000256" key="10">
    <source>
        <dbReference type="SAM" id="SignalP"/>
    </source>
</evidence>
<dbReference type="PIRSF" id="PIRSF000005">
    <property type="entry name" value="Cytochrome_c4"/>
    <property type="match status" value="1"/>
</dbReference>
<dbReference type="GO" id="GO:0005506">
    <property type="term" value="F:iron ion binding"/>
    <property type="evidence" value="ECO:0007669"/>
    <property type="project" value="InterPro"/>
</dbReference>
<feature type="binding site" description="axial binding residue" evidence="9">
    <location>
        <position position="44"/>
    </location>
    <ligand>
        <name>heme c</name>
        <dbReference type="ChEBI" id="CHEBI:61717"/>
        <label>1</label>
    </ligand>
    <ligandPart>
        <name>Fe</name>
        <dbReference type="ChEBI" id="CHEBI:18248"/>
    </ligandPart>
</feature>
<dbReference type="InterPro" id="IPR024167">
    <property type="entry name" value="Cytochrome_c4-like"/>
</dbReference>
<dbReference type="PROSITE" id="PS51007">
    <property type="entry name" value="CYTC"/>
    <property type="match status" value="2"/>
</dbReference>
<feature type="binding site" description="axial binding residue" evidence="9">
    <location>
        <position position="83"/>
    </location>
    <ligand>
        <name>heme c</name>
        <dbReference type="ChEBI" id="CHEBI:61717"/>
        <label>1</label>
    </ligand>
    <ligandPart>
        <name>Fe</name>
        <dbReference type="ChEBI" id="CHEBI:18248"/>
    </ligandPart>
</feature>
<keyword evidence="12" id="KW-0560">Oxidoreductase</keyword>
<comment type="PTM">
    <text evidence="8">Binds 2 heme c groups covalently per subunit.</text>
</comment>
<dbReference type="KEGG" id="mgm:Mmc1_2995"/>
<dbReference type="RefSeq" id="WP_011714550.1">
    <property type="nucleotide sequence ID" value="NC_008576.1"/>
</dbReference>
<evidence type="ECO:0000256" key="6">
    <source>
        <dbReference type="ARBA" id="ARBA00022982"/>
    </source>
</evidence>
<dbReference type="GO" id="GO:0042597">
    <property type="term" value="C:periplasmic space"/>
    <property type="evidence" value="ECO:0007669"/>
    <property type="project" value="UniProtKB-SubCell"/>
</dbReference>
<evidence type="ECO:0000313" key="12">
    <source>
        <dbReference type="EMBL" id="ABK45486.1"/>
    </source>
</evidence>
<dbReference type="InterPro" id="IPR009056">
    <property type="entry name" value="Cyt_c-like_dom"/>
</dbReference>
<dbReference type="PANTHER" id="PTHR33751">
    <property type="entry name" value="CBB3-TYPE CYTOCHROME C OXIDASE SUBUNIT FIXP"/>
    <property type="match status" value="1"/>
</dbReference>
<feature type="domain" description="Cytochrome c" evidence="11">
    <location>
        <begin position="18"/>
        <end position="106"/>
    </location>
</feature>
<feature type="binding site" description="covalent" evidence="8">
    <location>
        <position position="147"/>
    </location>
    <ligand>
        <name>heme c</name>
        <dbReference type="ChEBI" id="CHEBI:61717"/>
        <label>2</label>
    </ligand>
</feature>
<feature type="chain" id="PRO_5002627077" evidence="10">
    <location>
        <begin position="24"/>
        <end position="213"/>
    </location>
</feature>
<feature type="domain" description="Cytochrome c" evidence="11">
    <location>
        <begin position="130"/>
        <end position="213"/>
    </location>
</feature>
<dbReference type="HOGENOM" id="CLU_076280_3_2_5"/>
<dbReference type="Proteomes" id="UP000002586">
    <property type="component" value="Chromosome"/>
</dbReference>
<evidence type="ECO:0000256" key="4">
    <source>
        <dbReference type="ARBA" id="ARBA00022723"/>
    </source>
</evidence>
<feature type="binding site" description="covalent" evidence="8">
    <location>
        <position position="40"/>
    </location>
    <ligand>
        <name>heme c</name>
        <dbReference type="ChEBI" id="CHEBI:61717"/>
        <label>1</label>
    </ligand>
</feature>
<dbReference type="InterPro" id="IPR036909">
    <property type="entry name" value="Cyt_c-like_dom_sf"/>
</dbReference>
<dbReference type="EMBL" id="CP000471">
    <property type="protein sequence ID" value="ABK45486.1"/>
    <property type="molecule type" value="Genomic_DNA"/>
</dbReference>
<keyword evidence="5" id="KW-0574">Periplasm</keyword>
<evidence type="ECO:0000256" key="2">
    <source>
        <dbReference type="ARBA" id="ARBA00022448"/>
    </source>
</evidence>
<keyword evidence="6" id="KW-0249">Electron transport</keyword>
<name>A0LBZ3_MAGMM</name>
<dbReference type="PANTHER" id="PTHR33751:SF9">
    <property type="entry name" value="CYTOCHROME C4"/>
    <property type="match status" value="1"/>
</dbReference>
<dbReference type="EC" id="1.8.2.-" evidence="12"/>
<gene>
    <name evidence="12" type="ordered locus">Mmc1_2995</name>
</gene>
<keyword evidence="2" id="KW-0813">Transport</keyword>
<evidence type="ECO:0000256" key="5">
    <source>
        <dbReference type="ARBA" id="ARBA00022764"/>
    </source>
</evidence>
<evidence type="ECO:0000256" key="3">
    <source>
        <dbReference type="ARBA" id="ARBA00022617"/>
    </source>
</evidence>
<reference evidence="12 13" key="2">
    <citation type="journal article" date="2012" name="Int. J. Syst. Evol. Microbiol.">
        <title>Magnetococcus marinus gen. nov., sp. nov., a marine, magnetotactic bacterium that represents a novel lineage (Magnetococcaceae fam. nov.; Magnetococcales ord. nov.) at the base of the Alphaproteobacteria.</title>
        <authorList>
            <person name="Bazylinski D.A."/>
            <person name="Williams T.J."/>
            <person name="Lefevre C.T."/>
            <person name="Berg R.J."/>
            <person name="Zhang C.L."/>
            <person name="Bowser S.S."/>
            <person name="Dean A.J."/>
            <person name="Beveridge T.J."/>
        </authorList>
    </citation>
    <scope>NUCLEOTIDE SEQUENCE [LARGE SCALE GENOMIC DNA]</scope>
    <source>
        <strain evidence="13">ATCC BAA-1437 / JCM 17883 / MC-1</strain>
    </source>
</reference>
<comment type="subcellular location">
    <subcellularLocation>
        <location evidence="1">Periplasm</location>
    </subcellularLocation>
</comment>
<reference evidence="13" key="1">
    <citation type="journal article" date="2009" name="Appl. Environ. Microbiol.">
        <title>Complete genome sequence of the chemolithoautotrophic marine magnetotactic coccus strain MC-1.</title>
        <authorList>
            <person name="Schubbe S."/>
            <person name="Williams T.J."/>
            <person name="Xie G."/>
            <person name="Kiss H.E."/>
            <person name="Brettin T.S."/>
            <person name="Martinez D."/>
            <person name="Ross C.A."/>
            <person name="Schuler D."/>
            <person name="Cox B.L."/>
            <person name="Nealson K.H."/>
            <person name="Bazylinski D.A."/>
        </authorList>
    </citation>
    <scope>NUCLEOTIDE SEQUENCE [LARGE SCALE GENOMIC DNA]</scope>
    <source>
        <strain evidence="13">ATCC BAA-1437 / JCM 17883 / MC-1</strain>
    </source>
</reference>
<feature type="binding site" description="axial binding residue" evidence="9">
    <location>
        <position position="148"/>
    </location>
    <ligand>
        <name>heme c</name>
        <dbReference type="ChEBI" id="CHEBI:61717"/>
        <label>2</label>
    </ligand>
    <ligandPart>
        <name>Fe</name>
        <dbReference type="ChEBI" id="CHEBI:18248"/>
    </ligandPart>
</feature>
<dbReference type="SUPFAM" id="SSF46626">
    <property type="entry name" value="Cytochrome c"/>
    <property type="match status" value="2"/>
</dbReference>
<dbReference type="STRING" id="156889.Mmc1_2995"/>
<proteinExistence type="predicted"/>
<dbReference type="GO" id="GO:0009055">
    <property type="term" value="F:electron transfer activity"/>
    <property type="evidence" value="ECO:0007669"/>
    <property type="project" value="InterPro"/>
</dbReference>
<keyword evidence="7 9" id="KW-0408">Iron</keyword>
<dbReference type="GO" id="GO:0016491">
    <property type="term" value="F:oxidoreductase activity"/>
    <property type="evidence" value="ECO:0007669"/>
    <property type="project" value="UniProtKB-KW"/>
</dbReference>
<dbReference type="Gene3D" id="1.10.760.10">
    <property type="entry name" value="Cytochrome c-like domain"/>
    <property type="match status" value="2"/>
</dbReference>
<dbReference type="InterPro" id="IPR050597">
    <property type="entry name" value="Cytochrome_c_Oxidase_Subunit"/>
</dbReference>
<evidence type="ECO:0000313" key="13">
    <source>
        <dbReference type="Proteomes" id="UP000002586"/>
    </source>
</evidence>
<keyword evidence="13" id="KW-1185">Reference proteome</keyword>
<feature type="binding site" description="covalent" evidence="8">
    <location>
        <position position="144"/>
    </location>
    <ligand>
        <name>heme c</name>
        <dbReference type="ChEBI" id="CHEBI:61717"/>
        <label>2</label>
    </ligand>
</feature>
<evidence type="ECO:0000259" key="11">
    <source>
        <dbReference type="PROSITE" id="PS51007"/>
    </source>
</evidence>
<dbReference type="AlphaFoldDB" id="A0LBZ3"/>
<dbReference type="Pfam" id="PF00034">
    <property type="entry name" value="Cytochrom_C"/>
    <property type="match status" value="2"/>
</dbReference>
<accession>A0LBZ3</accession>
<protein>
    <submittedName>
        <fullName evidence="12">Sulfide dehydrogenase (Flavocytochrome), cytochrome c subunit</fullName>
        <ecNumber evidence="12">1.8.2.-</ecNumber>
    </submittedName>
</protein>
<keyword evidence="4 9" id="KW-0479">Metal-binding</keyword>